<protein>
    <submittedName>
        <fullName evidence="1">Uncharacterized protein</fullName>
    </submittedName>
</protein>
<comment type="caution">
    <text evidence="1">The sequence shown here is derived from an EMBL/GenBank/DDBJ whole genome shotgun (WGS) entry which is preliminary data.</text>
</comment>
<accession>G6B1N3</accession>
<proteinExistence type="predicted"/>
<organism evidence="1 2">
    <name type="scientific">Leyella stercorea DSM 18206</name>
    <dbReference type="NCBI Taxonomy" id="1002367"/>
    <lineage>
        <taxon>Bacteria</taxon>
        <taxon>Pseudomonadati</taxon>
        <taxon>Bacteroidota</taxon>
        <taxon>Bacteroidia</taxon>
        <taxon>Bacteroidales</taxon>
        <taxon>Prevotellaceae</taxon>
        <taxon>Leyella</taxon>
    </lineage>
</organism>
<evidence type="ECO:0000313" key="2">
    <source>
        <dbReference type="Proteomes" id="UP000004407"/>
    </source>
</evidence>
<gene>
    <name evidence="1" type="ORF">HMPREF0673_02808</name>
</gene>
<sequence length="128" mass="14445">MSSVLFNFVIITKKRIAMYKIQANASGTRSIEISDEHLQTISKYSLFDGLVDSNGFVDEPVLDKLKFHVRSLLENTVENDKALLDLCLDVIYNNNMKALGLQNLIALYREWAPSHVEENAEAQPTDGE</sequence>
<reference evidence="1 2" key="1">
    <citation type="submission" date="2011-08" db="EMBL/GenBank/DDBJ databases">
        <authorList>
            <person name="Weinstock G."/>
            <person name="Sodergren E."/>
            <person name="Clifton S."/>
            <person name="Fulton L."/>
            <person name="Fulton B."/>
            <person name="Courtney L."/>
            <person name="Fronick C."/>
            <person name="Harrison M."/>
            <person name="Strong C."/>
            <person name="Farmer C."/>
            <person name="Delahaunty K."/>
            <person name="Markovic C."/>
            <person name="Hall O."/>
            <person name="Minx P."/>
            <person name="Tomlinson C."/>
            <person name="Mitreva M."/>
            <person name="Hou S."/>
            <person name="Chen J."/>
            <person name="Wollam A."/>
            <person name="Pepin K.H."/>
            <person name="Johnson M."/>
            <person name="Bhonagiri V."/>
            <person name="Zhang X."/>
            <person name="Suruliraj S."/>
            <person name="Warren W."/>
            <person name="Chinwalla A."/>
            <person name="Mardis E.R."/>
            <person name="Wilson R.K."/>
        </authorList>
    </citation>
    <scope>NUCLEOTIDE SEQUENCE [LARGE SCALE GENOMIC DNA]</scope>
    <source>
        <strain evidence="1 2">DSM 18206</strain>
    </source>
</reference>
<dbReference type="HOGENOM" id="CLU_2191766_0_0_10"/>
<evidence type="ECO:0000313" key="1">
    <source>
        <dbReference type="EMBL" id="EHJ36138.1"/>
    </source>
</evidence>
<dbReference type="AlphaFoldDB" id="G6B1N3"/>
<dbReference type="EMBL" id="AFZZ01000248">
    <property type="protein sequence ID" value="EHJ36138.1"/>
    <property type="molecule type" value="Genomic_DNA"/>
</dbReference>
<dbReference type="eggNOG" id="ENOG50331YF">
    <property type="taxonomic scope" value="Bacteria"/>
</dbReference>
<dbReference type="PATRIC" id="fig|1002367.3.peg.2263"/>
<dbReference type="Proteomes" id="UP000004407">
    <property type="component" value="Unassembled WGS sequence"/>
</dbReference>
<name>G6B1N3_9BACT</name>